<dbReference type="InterPro" id="IPR003165">
    <property type="entry name" value="Piwi"/>
</dbReference>
<protein>
    <submittedName>
        <fullName evidence="4">Protein argonaute 5</fullName>
    </submittedName>
</protein>
<dbReference type="SMART" id="SM00950">
    <property type="entry name" value="Piwi"/>
    <property type="match status" value="1"/>
</dbReference>
<dbReference type="Gene3D" id="2.170.260.10">
    <property type="entry name" value="paz domain"/>
    <property type="match status" value="1"/>
</dbReference>
<dbReference type="InterPro" id="IPR003100">
    <property type="entry name" value="PAZ_dom"/>
</dbReference>
<dbReference type="Pfam" id="PF08699">
    <property type="entry name" value="ArgoL1"/>
    <property type="match status" value="1"/>
</dbReference>
<evidence type="ECO:0000256" key="1">
    <source>
        <dbReference type="SAM" id="MobiDB-lite"/>
    </source>
</evidence>
<feature type="domain" description="PAZ" evidence="2">
    <location>
        <begin position="397"/>
        <end position="504"/>
    </location>
</feature>
<evidence type="ECO:0000313" key="5">
    <source>
        <dbReference type="Proteomes" id="UP000036947"/>
    </source>
</evidence>
<dbReference type="CDD" id="cd02846">
    <property type="entry name" value="PAZ_argonaute_like"/>
    <property type="match status" value="1"/>
</dbReference>
<dbReference type="InterPro" id="IPR014811">
    <property type="entry name" value="ArgoL1"/>
</dbReference>
<dbReference type="Gene3D" id="3.40.50.2300">
    <property type="match status" value="1"/>
</dbReference>
<dbReference type="EMBL" id="LFRF01000008">
    <property type="protein sequence ID" value="KND91602.1"/>
    <property type="molecule type" value="Genomic_DNA"/>
</dbReference>
<dbReference type="InterPro" id="IPR036397">
    <property type="entry name" value="RNaseH_sf"/>
</dbReference>
<evidence type="ECO:0000259" key="2">
    <source>
        <dbReference type="PROSITE" id="PS50821"/>
    </source>
</evidence>
<dbReference type="Pfam" id="PF16488">
    <property type="entry name" value="ArgoL2"/>
    <property type="match status" value="1"/>
</dbReference>
<sequence>AVGVIRRLQAARSLTVVPCDVIQQSSVTGLRIFRYLTLLAISTHRALPNSIKPARAPIEMSTRGGQGYRGRGGPRGGGGASFRGGHGAGPRGGPVEVFSPPSGTPAPSEAVTKIEDALQASKASIDVSSLRLQDAFPTRPGYGTKGRPVVLWANYVALTASPKLALYRYDMSSVSPAATGRKLTQIMRLLVQAPELSHLKGDIVTDFKSTLISRRKFEDQTVAVQYRAEGEDEPRAASTTYQVQLKFTNRLAVAQLTEYLTSTNLSAQYDEQLPIIQALNVFLNHYAKSSGNLATIGASKTFSLSDKPDTWDLNNCLVAVRGFFASVRAATARVLVNVNVSHGAFYQEGPLDQFILRSGAQRGLYRLEAFLKRLRIKTTHLKDKRNKAGEVILRVKTIFSFANKNDGHGLAHPPRVRAFGAGPKEVEFWLESGSASGTSASAGQKKGGKKAKPAEAAGGRYVSVYEFFVSAYGIRIANPDLPVINVGTRENPTYLPPQVCYVIPGQPAKAKLDPTQTQNMIRFAVRGPAQNATSIVTKGLQTAGLSPSTNPLLGQFGISVSPDLITVPGRVLANPQIVYKNKRAQMMAGGWNMVPRDSPSLKFNTSVSVKSWSCLYVEMPDDMYPGAQKFTSQALKDLMRGFHVVLNDTGIAASPPLEPLQRVQLSDTDDPQLEPFFKRAATSLQLLFIILPASPIPLYNRIKQLGDVKYGVHTICSVGKKIAKPQGQDQYFRNEALKFNLKLGGNNQLVEATRRDLIAEDKTMVVGIDVTHPSPGSALLAPSIAGCVASVDRWLGQWPAVLSIQPKRRQEIVGDLQDMLKSRLRLWREKGKHAALPENILVYRDGVSEGQYQIVLDEELPLLRAACKEVYPPVDQAKGLPRLTLVVVGKRHHTRFYPTKEADADRSGNTKPGTLVDRGVTEARSWDSFLQAHTALQGTARPAHYFVLLDEIFRQRHAKSRGTEASDELQELTQNMCYVFGRATKAVSICTPAYYADILCERARCYLSNMFETPSNSAAPSAAGSVEGAGALQEDVQIHQKLRDTMFYI</sequence>
<dbReference type="SUPFAM" id="SSF53098">
    <property type="entry name" value="Ribonuclease H-like"/>
    <property type="match status" value="1"/>
</dbReference>
<dbReference type="InterPro" id="IPR045246">
    <property type="entry name" value="Piwi_ago-like"/>
</dbReference>
<dbReference type="STRING" id="1163406.A0A0L0NBS4"/>
<dbReference type="Pfam" id="PF02171">
    <property type="entry name" value="Piwi"/>
    <property type="match status" value="1"/>
</dbReference>
<name>A0A0L0NBS4_TOLOC</name>
<organism evidence="4 5">
    <name type="scientific">Tolypocladium ophioglossoides (strain CBS 100239)</name>
    <name type="common">Snaketongue truffleclub</name>
    <name type="synonym">Elaphocordyceps ophioglossoides</name>
    <dbReference type="NCBI Taxonomy" id="1163406"/>
    <lineage>
        <taxon>Eukaryota</taxon>
        <taxon>Fungi</taxon>
        <taxon>Dikarya</taxon>
        <taxon>Ascomycota</taxon>
        <taxon>Pezizomycotina</taxon>
        <taxon>Sordariomycetes</taxon>
        <taxon>Hypocreomycetidae</taxon>
        <taxon>Hypocreales</taxon>
        <taxon>Ophiocordycipitaceae</taxon>
        <taxon>Tolypocladium</taxon>
    </lineage>
</organism>
<reference evidence="4 5" key="1">
    <citation type="journal article" date="2015" name="BMC Genomics">
        <title>The genome of the truffle-parasite Tolypocladium ophioglossoides and the evolution of antifungal peptaibiotics.</title>
        <authorList>
            <person name="Quandt C.A."/>
            <person name="Bushley K.E."/>
            <person name="Spatafora J.W."/>
        </authorList>
    </citation>
    <scope>NUCLEOTIDE SEQUENCE [LARGE SCALE GENOMIC DNA]</scope>
    <source>
        <strain evidence="4 5">CBS 100239</strain>
    </source>
</reference>
<dbReference type="SUPFAM" id="SSF101690">
    <property type="entry name" value="PAZ domain"/>
    <property type="match status" value="1"/>
</dbReference>
<dbReference type="PROSITE" id="PS50822">
    <property type="entry name" value="PIWI"/>
    <property type="match status" value="1"/>
</dbReference>
<gene>
    <name evidence="4" type="ORF">TOPH_03887</name>
</gene>
<evidence type="ECO:0000313" key="4">
    <source>
        <dbReference type="EMBL" id="KND91602.1"/>
    </source>
</evidence>
<feature type="region of interest" description="Disordered" evidence="1">
    <location>
        <begin position="60"/>
        <end position="108"/>
    </location>
</feature>
<feature type="non-terminal residue" evidence="4">
    <location>
        <position position="1"/>
    </location>
</feature>
<dbReference type="InterPro" id="IPR012337">
    <property type="entry name" value="RNaseH-like_sf"/>
</dbReference>
<dbReference type="CDD" id="cd04657">
    <property type="entry name" value="Piwi_ago-like"/>
    <property type="match status" value="1"/>
</dbReference>
<dbReference type="Proteomes" id="UP000036947">
    <property type="component" value="Unassembled WGS sequence"/>
</dbReference>
<dbReference type="GO" id="GO:0003723">
    <property type="term" value="F:RNA binding"/>
    <property type="evidence" value="ECO:0007669"/>
    <property type="project" value="InterPro"/>
</dbReference>
<dbReference type="Gene3D" id="3.30.420.10">
    <property type="entry name" value="Ribonuclease H-like superfamily/Ribonuclease H"/>
    <property type="match status" value="1"/>
</dbReference>
<evidence type="ECO:0000259" key="3">
    <source>
        <dbReference type="PROSITE" id="PS50822"/>
    </source>
</evidence>
<feature type="compositionally biased region" description="Gly residues" evidence="1">
    <location>
        <begin position="64"/>
        <end position="92"/>
    </location>
</feature>
<comment type="caution">
    <text evidence="4">The sequence shown here is derived from an EMBL/GenBank/DDBJ whole genome shotgun (WGS) entry which is preliminary data.</text>
</comment>
<dbReference type="InterPro" id="IPR036085">
    <property type="entry name" value="PAZ_dom_sf"/>
</dbReference>
<proteinExistence type="predicted"/>
<feature type="domain" description="Piwi" evidence="3">
    <location>
        <begin position="686"/>
        <end position="1008"/>
    </location>
</feature>
<dbReference type="SMART" id="SM01163">
    <property type="entry name" value="DUF1785"/>
    <property type="match status" value="1"/>
</dbReference>
<dbReference type="PROSITE" id="PS50821">
    <property type="entry name" value="PAZ"/>
    <property type="match status" value="1"/>
</dbReference>
<dbReference type="OrthoDB" id="10252740at2759"/>
<dbReference type="PANTHER" id="PTHR22891">
    <property type="entry name" value="EUKARYOTIC TRANSLATION INITIATION FACTOR 2C"/>
    <property type="match status" value="1"/>
</dbReference>
<dbReference type="Pfam" id="PF16486">
    <property type="entry name" value="ArgoN"/>
    <property type="match status" value="1"/>
</dbReference>
<dbReference type="InterPro" id="IPR032472">
    <property type="entry name" value="ArgoL2"/>
</dbReference>
<accession>A0A0L0NBS4</accession>
<dbReference type="AlphaFoldDB" id="A0A0L0NBS4"/>
<dbReference type="InterPro" id="IPR032474">
    <property type="entry name" value="Argonaute_N"/>
</dbReference>
<keyword evidence="5" id="KW-1185">Reference proteome</keyword>
<dbReference type="Pfam" id="PF02170">
    <property type="entry name" value="PAZ"/>
    <property type="match status" value="1"/>
</dbReference>